<evidence type="ECO:0000256" key="2">
    <source>
        <dbReference type="ARBA" id="ARBA00022989"/>
    </source>
</evidence>
<evidence type="ECO:0000256" key="3">
    <source>
        <dbReference type="ARBA" id="ARBA00023136"/>
    </source>
</evidence>
<protein>
    <recommendedName>
        <fullName evidence="4">Copper transport protein</fullName>
    </recommendedName>
</protein>
<comment type="similarity">
    <text evidence="4">Belongs to the copper transporter (Ctr) (TC 1.A.56) family. SLC31A subfamily.</text>
</comment>
<evidence type="ECO:0000313" key="5">
    <source>
        <dbReference type="Proteomes" id="UP000887574"/>
    </source>
</evidence>
<dbReference type="Pfam" id="PF04145">
    <property type="entry name" value="Ctr"/>
    <property type="match status" value="1"/>
</dbReference>
<dbReference type="GO" id="GO:0005375">
    <property type="term" value="F:copper ion transmembrane transporter activity"/>
    <property type="evidence" value="ECO:0007669"/>
    <property type="project" value="UniProtKB-UniRule"/>
</dbReference>
<dbReference type="InterPro" id="IPR007274">
    <property type="entry name" value="Cop_transporter"/>
</dbReference>
<evidence type="ECO:0000313" key="6">
    <source>
        <dbReference type="WBParaSite" id="jg20891"/>
    </source>
</evidence>
<dbReference type="GO" id="GO:0016020">
    <property type="term" value="C:membrane"/>
    <property type="evidence" value="ECO:0007669"/>
    <property type="project" value="UniProtKB-SubCell"/>
</dbReference>
<dbReference type="AlphaFoldDB" id="A0A915DLY6"/>
<dbReference type="PANTHER" id="PTHR12483">
    <property type="entry name" value="SOLUTE CARRIER FAMILY 31 COPPER TRANSPORTERS"/>
    <property type="match status" value="1"/>
</dbReference>
<keyword evidence="5" id="KW-1185">Reference proteome</keyword>
<comment type="subcellular location">
    <subcellularLocation>
        <location evidence="4">Membrane</location>
        <topology evidence="4">Multi-pass membrane protein</topology>
    </subcellularLocation>
</comment>
<dbReference type="PANTHER" id="PTHR12483:SF43">
    <property type="entry name" value="COPPER TRANSPORT PROTEIN"/>
    <property type="match status" value="1"/>
</dbReference>
<organism evidence="5 6">
    <name type="scientific">Ditylenchus dipsaci</name>
    <dbReference type="NCBI Taxonomy" id="166011"/>
    <lineage>
        <taxon>Eukaryota</taxon>
        <taxon>Metazoa</taxon>
        <taxon>Ecdysozoa</taxon>
        <taxon>Nematoda</taxon>
        <taxon>Chromadorea</taxon>
        <taxon>Rhabditida</taxon>
        <taxon>Tylenchina</taxon>
        <taxon>Tylenchomorpha</taxon>
        <taxon>Sphaerularioidea</taxon>
        <taxon>Anguinidae</taxon>
        <taxon>Anguininae</taxon>
        <taxon>Ditylenchus</taxon>
    </lineage>
</organism>
<keyword evidence="2 4" id="KW-1133">Transmembrane helix</keyword>
<keyword evidence="4" id="KW-0187">Copper transport</keyword>
<name>A0A915DLY6_9BILA</name>
<sequence length="188" mass="21517">MMMMTMYFHQRLEEIILFKEWNTVNTAGFALSCLVICLSALFYELLRGVHSFLDQRFSSRKACCDADIYYYSDHRSQPLPVTVSSSTISVPGATCECEQVPKNEAQQEKELLKPDKLTRQQVKLHLIGQSLLYMVRLWWSFCLMLVAMTYNWCLFGSLVIGHALGYALAGPMFQSVEWELRIGDCACG</sequence>
<keyword evidence="3 4" id="KW-0472">Membrane</keyword>
<keyword evidence="4" id="KW-0186">Copper</keyword>
<proteinExistence type="inferred from homology"/>
<feature type="transmembrane region" description="Helical" evidence="4">
    <location>
        <begin position="27"/>
        <end position="46"/>
    </location>
</feature>
<feature type="transmembrane region" description="Helical" evidence="4">
    <location>
        <begin position="126"/>
        <end position="148"/>
    </location>
</feature>
<dbReference type="Proteomes" id="UP000887574">
    <property type="component" value="Unplaced"/>
</dbReference>
<keyword evidence="4" id="KW-0813">Transport</keyword>
<accession>A0A915DLY6</accession>
<evidence type="ECO:0000256" key="1">
    <source>
        <dbReference type="ARBA" id="ARBA00022692"/>
    </source>
</evidence>
<reference evidence="6" key="1">
    <citation type="submission" date="2022-11" db="UniProtKB">
        <authorList>
            <consortium name="WormBaseParasite"/>
        </authorList>
    </citation>
    <scope>IDENTIFICATION</scope>
</reference>
<evidence type="ECO:0000256" key="4">
    <source>
        <dbReference type="RuleBase" id="RU367022"/>
    </source>
</evidence>
<keyword evidence="1 4" id="KW-0812">Transmembrane</keyword>
<keyword evidence="4" id="KW-0406">Ion transport</keyword>
<dbReference type="WBParaSite" id="jg20891">
    <property type="protein sequence ID" value="jg20891"/>
    <property type="gene ID" value="jg20891"/>
</dbReference>